<dbReference type="NCBIfam" id="TIGR00086">
    <property type="entry name" value="smpB"/>
    <property type="match status" value="1"/>
</dbReference>
<evidence type="ECO:0000256" key="2">
    <source>
        <dbReference type="ARBA" id="ARBA00022884"/>
    </source>
</evidence>
<reference evidence="4 5" key="1">
    <citation type="submission" date="2012-09" db="EMBL/GenBank/DDBJ databases">
        <title>Genome Sequence of alkane-degrading Bacterium Alcanivorax venustensis ISO4.</title>
        <authorList>
            <person name="Lai Q."/>
            <person name="Shao Z."/>
        </authorList>
    </citation>
    <scope>NUCLEOTIDE SEQUENCE [LARGE SCALE GENOMIC DNA]</scope>
    <source>
        <strain evidence="4 5">ISO4</strain>
    </source>
</reference>
<keyword evidence="5" id="KW-1185">Reference proteome</keyword>
<evidence type="ECO:0000313" key="4">
    <source>
        <dbReference type="EMBL" id="MBF5051710.1"/>
    </source>
</evidence>
<dbReference type="InterPro" id="IPR020081">
    <property type="entry name" value="SsrA-bd_prot_CS"/>
</dbReference>
<dbReference type="InterPro" id="IPR000037">
    <property type="entry name" value="SsrA-bd_prot"/>
</dbReference>
<comment type="similarity">
    <text evidence="3">Belongs to the SmpB family.</text>
</comment>
<organism evidence="4 5">
    <name type="scientific">Alloalcanivorax venustensis ISO4</name>
    <dbReference type="NCBI Taxonomy" id="1177184"/>
    <lineage>
        <taxon>Bacteria</taxon>
        <taxon>Pseudomonadati</taxon>
        <taxon>Pseudomonadota</taxon>
        <taxon>Gammaproteobacteria</taxon>
        <taxon>Oceanospirillales</taxon>
        <taxon>Alcanivoracaceae</taxon>
        <taxon>Alloalcanivorax</taxon>
    </lineage>
</organism>
<comment type="function">
    <text evidence="3">Required for rescue of stalled ribosomes mediated by trans-translation. Binds to transfer-messenger RNA (tmRNA), required for stable association of tmRNA with ribosomes. tmRNA and SmpB together mimic tRNA shape, replacing the anticodon stem-loop with SmpB. tmRNA is encoded by the ssrA gene; the 2 termini fold to resemble tRNA(Ala) and it encodes a 'tag peptide', a short internal open reading frame. During trans-translation Ala-aminoacylated tmRNA acts like a tRNA, entering the A-site of stalled ribosomes, displacing the stalled mRNA. The ribosome then switches to translate the ORF on the tmRNA; the nascent peptide is terminated with the 'tag peptide' encoded by the tmRNA and targeted for degradation. The ribosome is freed to recommence translation, which seems to be the essential function of trans-translation.</text>
</comment>
<dbReference type="InterPro" id="IPR023620">
    <property type="entry name" value="SmpB"/>
</dbReference>
<dbReference type="PROSITE" id="PS01317">
    <property type="entry name" value="SSRP"/>
    <property type="match status" value="1"/>
</dbReference>
<keyword evidence="1 3" id="KW-0963">Cytoplasm</keyword>
<dbReference type="Proteomes" id="UP000644441">
    <property type="component" value="Unassembled WGS sequence"/>
</dbReference>
<dbReference type="RefSeq" id="WP_067606157.1">
    <property type="nucleotide sequence ID" value="NZ_ARXR01000002.1"/>
</dbReference>
<accession>A0ABS0AC68</accession>
<dbReference type="NCBIfam" id="NF003843">
    <property type="entry name" value="PRK05422.1"/>
    <property type="match status" value="1"/>
</dbReference>
<evidence type="ECO:0000256" key="1">
    <source>
        <dbReference type="ARBA" id="ARBA00022490"/>
    </source>
</evidence>
<dbReference type="HAMAP" id="MF_00023">
    <property type="entry name" value="SmpB"/>
    <property type="match status" value="1"/>
</dbReference>
<sequence>MGKPKKQSSPNAIAQNRKARFDYHLEQFFEAGLSLQGWEVKALREGKGNLTESYVMLKEGEAFLFGARIEPLPTASTHSVPDPQRTRKLLLHRKELARLFSGVQKDGFTCVPVNLHWKRGLVKLDIALAKGKQKFDKRATERERDWKRQKQRILRQR</sequence>
<gene>
    <name evidence="3 4" type="primary">smpB</name>
    <name evidence="4" type="ORF">ISO4_00312</name>
</gene>
<name>A0ABS0AC68_9GAMM</name>
<proteinExistence type="inferred from homology"/>
<dbReference type="Gene3D" id="2.40.280.10">
    <property type="match status" value="1"/>
</dbReference>
<protein>
    <recommendedName>
        <fullName evidence="3">SsrA-binding protein</fullName>
    </recommendedName>
    <alternativeName>
        <fullName evidence="3">Small protein B</fullName>
    </alternativeName>
</protein>
<keyword evidence="2 3" id="KW-0694">RNA-binding</keyword>
<dbReference type="PANTHER" id="PTHR30308">
    <property type="entry name" value="TMRNA-BINDING COMPONENT OF TRANS-TRANSLATION TAGGING COMPLEX"/>
    <property type="match status" value="1"/>
</dbReference>
<dbReference type="PANTHER" id="PTHR30308:SF2">
    <property type="entry name" value="SSRA-BINDING PROTEIN"/>
    <property type="match status" value="1"/>
</dbReference>
<dbReference type="SUPFAM" id="SSF74982">
    <property type="entry name" value="Small protein B (SmpB)"/>
    <property type="match status" value="1"/>
</dbReference>
<comment type="caution">
    <text evidence="4">The sequence shown here is derived from an EMBL/GenBank/DDBJ whole genome shotgun (WGS) entry which is preliminary data.</text>
</comment>
<dbReference type="GeneID" id="99764766"/>
<comment type="subcellular location">
    <subcellularLocation>
        <location evidence="3">Cytoplasm</location>
    </subcellularLocation>
    <text evidence="3">The tmRNA-SmpB complex associates with stalled 70S ribosomes.</text>
</comment>
<evidence type="ECO:0000256" key="3">
    <source>
        <dbReference type="HAMAP-Rule" id="MF_00023"/>
    </source>
</evidence>
<dbReference type="Pfam" id="PF01668">
    <property type="entry name" value="SmpB"/>
    <property type="match status" value="1"/>
</dbReference>
<evidence type="ECO:0000313" key="5">
    <source>
        <dbReference type="Proteomes" id="UP000644441"/>
    </source>
</evidence>
<dbReference type="EMBL" id="ARXR01000002">
    <property type="protein sequence ID" value="MBF5051710.1"/>
    <property type="molecule type" value="Genomic_DNA"/>
</dbReference>
<dbReference type="CDD" id="cd09294">
    <property type="entry name" value="SmpB"/>
    <property type="match status" value="1"/>
</dbReference>